<comment type="caution">
    <text evidence="1">The sequence shown here is derived from an EMBL/GenBank/DDBJ whole genome shotgun (WGS) entry which is preliminary data.</text>
</comment>
<organism evidence="1 2">
    <name type="scientific">Mycena maculata</name>
    <dbReference type="NCBI Taxonomy" id="230809"/>
    <lineage>
        <taxon>Eukaryota</taxon>
        <taxon>Fungi</taxon>
        <taxon>Dikarya</taxon>
        <taxon>Basidiomycota</taxon>
        <taxon>Agaricomycotina</taxon>
        <taxon>Agaricomycetes</taxon>
        <taxon>Agaricomycetidae</taxon>
        <taxon>Agaricales</taxon>
        <taxon>Marasmiineae</taxon>
        <taxon>Mycenaceae</taxon>
        <taxon>Mycena</taxon>
    </lineage>
</organism>
<proteinExistence type="predicted"/>
<keyword evidence="2" id="KW-1185">Reference proteome</keyword>
<dbReference type="Proteomes" id="UP001215280">
    <property type="component" value="Unassembled WGS sequence"/>
</dbReference>
<sequence length="238" mass="25836">MPYGGRGQPIGQAFEFYNDPNTQVPRTPNAASQINLIVEPEESLTLLQSHILNRVGYNRDLGATSTGYGDHPNATPSHSHSRRLAQSVATLSPEALRCDTLGNSRTNESVDPTEHCRSARKLLSVTGKQATLALLSSGPLIMNSKGREWSSLAGNPANKIWVSAAMKMGCSGNSSGAVANENHWFLPRIASIFELLWDPLAIEDIVSGKGNKMSPQTCDLVEKWSRNGRKKKAASVRR</sequence>
<gene>
    <name evidence="1" type="ORF">DFH07DRAFT_943231</name>
</gene>
<name>A0AAD7IH99_9AGAR</name>
<dbReference type="EMBL" id="JARJLG010000115">
    <property type="protein sequence ID" value="KAJ7742931.1"/>
    <property type="molecule type" value="Genomic_DNA"/>
</dbReference>
<accession>A0AAD7IH99</accession>
<evidence type="ECO:0000313" key="2">
    <source>
        <dbReference type="Proteomes" id="UP001215280"/>
    </source>
</evidence>
<dbReference type="AlphaFoldDB" id="A0AAD7IH99"/>
<evidence type="ECO:0000313" key="1">
    <source>
        <dbReference type="EMBL" id="KAJ7742931.1"/>
    </source>
</evidence>
<protein>
    <submittedName>
        <fullName evidence="1">Uncharacterized protein</fullName>
    </submittedName>
</protein>
<reference evidence="1" key="1">
    <citation type="submission" date="2023-03" db="EMBL/GenBank/DDBJ databases">
        <title>Massive genome expansion in bonnet fungi (Mycena s.s.) driven by repeated elements and novel gene families across ecological guilds.</title>
        <authorList>
            <consortium name="Lawrence Berkeley National Laboratory"/>
            <person name="Harder C.B."/>
            <person name="Miyauchi S."/>
            <person name="Viragh M."/>
            <person name="Kuo A."/>
            <person name="Thoen E."/>
            <person name="Andreopoulos B."/>
            <person name="Lu D."/>
            <person name="Skrede I."/>
            <person name="Drula E."/>
            <person name="Henrissat B."/>
            <person name="Morin E."/>
            <person name="Kohler A."/>
            <person name="Barry K."/>
            <person name="LaButti K."/>
            <person name="Morin E."/>
            <person name="Salamov A."/>
            <person name="Lipzen A."/>
            <person name="Mereny Z."/>
            <person name="Hegedus B."/>
            <person name="Baldrian P."/>
            <person name="Stursova M."/>
            <person name="Weitz H."/>
            <person name="Taylor A."/>
            <person name="Grigoriev I.V."/>
            <person name="Nagy L.G."/>
            <person name="Martin F."/>
            <person name="Kauserud H."/>
        </authorList>
    </citation>
    <scope>NUCLEOTIDE SEQUENCE</scope>
    <source>
        <strain evidence="1">CBHHK188m</strain>
    </source>
</reference>